<sequence>MAKLRNDARNSNNNNNNGAQIRSTQNSKKSDRWQPLRGWVTTVEKDDTDIESWAKRRRQAENRAARSTGRPGESLPSSIASLCEGIEDAAAFREQSLCESLDPQFGRRKDPNNRGKFVQRANDNSESGPKEGESNPRGVQDGIANKSNEAADDQQTTADQKLAKSRSRRKEDGGEGITSAVARAQRLVSLSRLNNGKNSDDGQGREPGEENAPNRGDGNHVACPDSTSQIGGNPSEEYSDQTGANCKEVSQAPDACGENARTVKLSYSQSNITLRNPYWGGSRANHASSGCKRSKHLLMFTEGDDRSDQECFHSSDCQGMSSDKTKSRAGTTPAYPNGEREVGKTLSHVDDPASIHANATFQRGSPWNDEAGKSAMPHRQVSLVLKKVSIQDSGIPDESNKARSGSTPLLPRSATKQHPSGLPPKNDVMLNHHMVPLGELLPAVEQNISYRMLSTNNSKTSPDADADEEIYVLNKESIMPNKEKLLSYEDSLIMMREGMELIKLKERQQSILGPPAFRPHPNKTPLQRAKENSSKRIYGQLNYTGNISYTDINKLRWKSASGTLYTGTKHITDADSETKSAPPTASSNESAAEQQGYAFRSHFYGFTTAESCPDSLSAALIKAGIDPVNNLYQLSKRRKPLPGRPLGGYTAFNTDSSNAYKRTESSPMATSDPLNYHMTEADLGHIRGKVGPKMAEVIRRRTRRIEIHDDAKS</sequence>
<feature type="compositionally biased region" description="Basic and acidic residues" evidence="1">
    <location>
        <begin position="198"/>
        <end position="208"/>
    </location>
</feature>
<organism evidence="2 3">
    <name type="scientific">Paralvinella palmiformis</name>
    <dbReference type="NCBI Taxonomy" id="53620"/>
    <lineage>
        <taxon>Eukaryota</taxon>
        <taxon>Metazoa</taxon>
        <taxon>Spiralia</taxon>
        <taxon>Lophotrochozoa</taxon>
        <taxon>Annelida</taxon>
        <taxon>Polychaeta</taxon>
        <taxon>Sedentaria</taxon>
        <taxon>Canalipalpata</taxon>
        <taxon>Terebellida</taxon>
        <taxon>Terebelliformia</taxon>
        <taxon>Alvinellidae</taxon>
        <taxon>Paralvinella</taxon>
    </lineage>
</organism>
<feature type="compositionally biased region" description="Polar residues" evidence="1">
    <location>
        <begin position="18"/>
        <end position="27"/>
    </location>
</feature>
<accession>A0AAD9IUR7</accession>
<feature type="region of interest" description="Disordered" evidence="1">
    <location>
        <begin position="392"/>
        <end position="423"/>
    </location>
</feature>
<dbReference type="Proteomes" id="UP001208570">
    <property type="component" value="Unassembled WGS sequence"/>
</dbReference>
<dbReference type="EMBL" id="JAODUP010001204">
    <property type="protein sequence ID" value="KAK2140928.1"/>
    <property type="molecule type" value="Genomic_DNA"/>
</dbReference>
<evidence type="ECO:0000313" key="3">
    <source>
        <dbReference type="Proteomes" id="UP001208570"/>
    </source>
</evidence>
<feature type="region of interest" description="Disordered" evidence="1">
    <location>
        <begin position="312"/>
        <end position="342"/>
    </location>
</feature>
<feature type="compositionally biased region" description="Polar residues" evidence="1">
    <location>
        <begin position="145"/>
        <end position="159"/>
    </location>
</feature>
<feature type="compositionally biased region" description="Polar residues" evidence="1">
    <location>
        <begin position="579"/>
        <end position="593"/>
    </location>
</feature>
<feature type="region of interest" description="Disordered" evidence="1">
    <location>
        <begin position="574"/>
        <end position="593"/>
    </location>
</feature>
<feature type="region of interest" description="Disordered" evidence="1">
    <location>
        <begin position="1"/>
        <end position="76"/>
    </location>
</feature>
<reference evidence="2" key="1">
    <citation type="journal article" date="2023" name="Mol. Biol. Evol.">
        <title>Third-Generation Sequencing Reveals the Adaptive Role of the Epigenome in Three Deep-Sea Polychaetes.</title>
        <authorList>
            <person name="Perez M."/>
            <person name="Aroh O."/>
            <person name="Sun Y."/>
            <person name="Lan Y."/>
            <person name="Juniper S.K."/>
            <person name="Young C.R."/>
            <person name="Angers B."/>
            <person name="Qian P.Y."/>
        </authorList>
    </citation>
    <scope>NUCLEOTIDE SEQUENCE</scope>
    <source>
        <strain evidence="2">P08H-3</strain>
    </source>
</reference>
<comment type="caution">
    <text evidence="2">The sequence shown here is derived from an EMBL/GenBank/DDBJ whole genome shotgun (WGS) entry which is preliminary data.</text>
</comment>
<feature type="region of interest" description="Disordered" evidence="1">
    <location>
        <begin position="655"/>
        <end position="674"/>
    </location>
</feature>
<protein>
    <submittedName>
        <fullName evidence="2">Uncharacterized protein</fullName>
    </submittedName>
</protein>
<feature type="compositionally biased region" description="Polar residues" evidence="1">
    <location>
        <begin position="655"/>
        <end position="673"/>
    </location>
</feature>
<feature type="region of interest" description="Disordered" evidence="1">
    <location>
        <begin position="102"/>
        <end position="243"/>
    </location>
</feature>
<evidence type="ECO:0000313" key="2">
    <source>
        <dbReference type="EMBL" id="KAK2140928.1"/>
    </source>
</evidence>
<proteinExistence type="predicted"/>
<name>A0AAD9IUR7_9ANNE</name>
<dbReference type="AlphaFoldDB" id="A0AAD9IUR7"/>
<gene>
    <name evidence="2" type="ORF">LSH36_1204g01012</name>
</gene>
<feature type="region of interest" description="Disordered" evidence="1">
    <location>
        <begin position="512"/>
        <end position="532"/>
    </location>
</feature>
<evidence type="ECO:0000256" key="1">
    <source>
        <dbReference type="SAM" id="MobiDB-lite"/>
    </source>
</evidence>
<keyword evidence="3" id="KW-1185">Reference proteome</keyword>